<gene>
    <name evidence="2" type="ORF">OPV22_016702</name>
</gene>
<organism evidence="2 3">
    <name type="scientific">Ensete ventricosum</name>
    <name type="common">Abyssinian banana</name>
    <name type="synonym">Musa ensete</name>
    <dbReference type="NCBI Taxonomy" id="4639"/>
    <lineage>
        <taxon>Eukaryota</taxon>
        <taxon>Viridiplantae</taxon>
        <taxon>Streptophyta</taxon>
        <taxon>Embryophyta</taxon>
        <taxon>Tracheophyta</taxon>
        <taxon>Spermatophyta</taxon>
        <taxon>Magnoliopsida</taxon>
        <taxon>Liliopsida</taxon>
        <taxon>Zingiberales</taxon>
        <taxon>Musaceae</taxon>
        <taxon>Ensete</taxon>
    </lineage>
</organism>
<accession>A0AAV8QQK7</accession>
<reference evidence="2 3" key="1">
    <citation type="submission" date="2022-12" db="EMBL/GenBank/DDBJ databases">
        <title>Chromosome-scale assembly of the Ensete ventricosum genome.</title>
        <authorList>
            <person name="Dussert Y."/>
            <person name="Stocks J."/>
            <person name="Wendawek A."/>
            <person name="Woldeyes F."/>
            <person name="Nichols R.A."/>
            <person name="Borrell J.S."/>
        </authorList>
    </citation>
    <scope>NUCLEOTIDE SEQUENCE [LARGE SCALE GENOMIC DNA]</scope>
    <source>
        <strain evidence="3">cv. Maze</strain>
        <tissue evidence="2">Seeds</tissue>
    </source>
</reference>
<proteinExistence type="predicted"/>
<protein>
    <recommendedName>
        <fullName evidence="4">Protein kinase domain-containing protein</fullName>
    </recommendedName>
</protein>
<feature type="region of interest" description="Disordered" evidence="1">
    <location>
        <begin position="58"/>
        <end position="94"/>
    </location>
</feature>
<dbReference type="AlphaFoldDB" id="A0AAV8QQK7"/>
<dbReference type="Gene3D" id="1.10.510.10">
    <property type="entry name" value="Transferase(Phosphotransferase) domain 1"/>
    <property type="match status" value="1"/>
</dbReference>
<evidence type="ECO:0008006" key="4">
    <source>
        <dbReference type="Google" id="ProtNLM"/>
    </source>
</evidence>
<evidence type="ECO:0000256" key="1">
    <source>
        <dbReference type="SAM" id="MobiDB-lite"/>
    </source>
</evidence>
<evidence type="ECO:0000313" key="2">
    <source>
        <dbReference type="EMBL" id="KAJ8484217.1"/>
    </source>
</evidence>
<evidence type="ECO:0000313" key="3">
    <source>
        <dbReference type="Proteomes" id="UP001222027"/>
    </source>
</evidence>
<comment type="caution">
    <text evidence="2">The sequence shown here is derived from an EMBL/GenBank/DDBJ whole genome shotgun (WGS) entry which is preliminary data.</text>
</comment>
<dbReference type="Proteomes" id="UP001222027">
    <property type="component" value="Unassembled WGS sequence"/>
</dbReference>
<sequence length="94" mass="10440">MSKWWCMSKSGIRLDWKWRLRIAHGAAGGLAYLHELANPPSLTETSSPTTSFSIIVSTQKSPTSVSPEHCLMTPNPTSPRKSEAQWATWIPNTT</sequence>
<name>A0AAV8QQK7_ENSVE</name>
<keyword evidence="3" id="KW-1185">Reference proteome</keyword>
<dbReference type="EMBL" id="JAQQAF010000005">
    <property type="protein sequence ID" value="KAJ8484217.1"/>
    <property type="molecule type" value="Genomic_DNA"/>
</dbReference>